<keyword evidence="1" id="KW-0812">Transmembrane</keyword>
<dbReference type="RefSeq" id="WP_119437703.1">
    <property type="nucleotide sequence ID" value="NZ_QWGR01000004.1"/>
</dbReference>
<proteinExistence type="predicted"/>
<dbReference type="OrthoDB" id="1440180at2"/>
<comment type="caution">
    <text evidence="3">The sequence shown here is derived from an EMBL/GenBank/DDBJ whole genome shotgun (WGS) entry which is preliminary data.</text>
</comment>
<reference evidence="3 4" key="1">
    <citation type="submission" date="2018-08" db="EMBL/GenBank/DDBJ databases">
        <title>Pallidiluteibacterium maritimus gen. nov., sp. nov., isolated from coastal sediment.</title>
        <authorList>
            <person name="Zhou L.Y."/>
        </authorList>
    </citation>
    <scope>NUCLEOTIDE SEQUENCE [LARGE SCALE GENOMIC DNA]</scope>
    <source>
        <strain evidence="3 4">XSD2</strain>
    </source>
</reference>
<organism evidence="3 4">
    <name type="scientific">Maribellus luteus</name>
    <dbReference type="NCBI Taxonomy" id="2305463"/>
    <lineage>
        <taxon>Bacteria</taxon>
        <taxon>Pseudomonadati</taxon>
        <taxon>Bacteroidota</taxon>
        <taxon>Bacteroidia</taxon>
        <taxon>Marinilabiliales</taxon>
        <taxon>Prolixibacteraceae</taxon>
        <taxon>Maribellus</taxon>
    </lineage>
</organism>
<dbReference type="EMBL" id="QWGR01000004">
    <property type="protein sequence ID" value="RIJ48781.1"/>
    <property type="molecule type" value="Genomic_DNA"/>
</dbReference>
<protein>
    <recommendedName>
        <fullName evidence="2">DUF6249 domain-containing protein</fullName>
    </recommendedName>
</protein>
<gene>
    <name evidence="3" type="ORF">D1614_09655</name>
</gene>
<feature type="transmembrane region" description="Helical" evidence="1">
    <location>
        <begin position="6"/>
        <end position="26"/>
    </location>
</feature>
<keyword evidence="1" id="KW-1133">Transmembrane helix</keyword>
<name>A0A399T3L2_9BACT</name>
<sequence>MGEDIILAIIWLGFFAAVFLGWYFYIQARNKERMSLIEKGKDVSEIYAKREIKFRVPWLKIGIILTGFSFGWLAAFIISDVLTSAKIMRNYNEAPLIMGIIFLFTAISILVAYFADKPKSKQ</sequence>
<dbReference type="Proteomes" id="UP000265926">
    <property type="component" value="Unassembled WGS sequence"/>
</dbReference>
<evidence type="ECO:0000256" key="1">
    <source>
        <dbReference type="SAM" id="Phobius"/>
    </source>
</evidence>
<accession>A0A399T3L2</accession>
<dbReference type="InterPro" id="IPR046216">
    <property type="entry name" value="DUF6249"/>
</dbReference>
<evidence type="ECO:0000259" key="2">
    <source>
        <dbReference type="Pfam" id="PF19762"/>
    </source>
</evidence>
<keyword evidence="1" id="KW-0472">Membrane</keyword>
<dbReference type="AlphaFoldDB" id="A0A399T3L2"/>
<evidence type="ECO:0000313" key="4">
    <source>
        <dbReference type="Proteomes" id="UP000265926"/>
    </source>
</evidence>
<keyword evidence="4" id="KW-1185">Reference proteome</keyword>
<dbReference type="Pfam" id="PF19762">
    <property type="entry name" value="DUF6249"/>
    <property type="match status" value="1"/>
</dbReference>
<feature type="transmembrane region" description="Helical" evidence="1">
    <location>
        <begin position="58"/>
        <end position="82"/>
    </location>
</feature>
<feature type="transmembrane region" description="Helical" evidence="1">
    <location>
        <begin position="94"/>
        <end position="115"/>
    </location>
</feature>
<feature type="domain" description="DUF6249" evidence="2">
    <location>
        <begin position="7"/>
        <end position="116"/>
    </location>
</feature>
<evidence type="ECO:0000313" key="3">
    <source>
        <dbReference type="EMBL" id="RIJ48781.1"/>
    </source>
</evidence>